<dbReference type="PROSITE" id="PS51192">
    <property type="entry name" value="HELICASE_ATP_BIND_1"/>
    <property type="match status" value="1"/>
</dbReference>
<dbReference type="SUPFAM" id="SSF52540">
    <property type="entry name" value="P-loop containing nucleoside triphosphate hydrolases"/>
    <property type="match status" value="2"/>
</dbReference>
<dbReference type="PANTHER" id="PTHR45626:SF50">
    <property type="entry name" value="TRANSCRIPTION TERMINATION FACTOR 2"/>
    <property type="match status" value="1"/>
</dbReference>
<dbReference type="InterPro" id="IPR050628">
    <property type="entry name" value="SNF2_RAD54_helicase_TF"/>
</dbReference>
<evidence type="ECO:0000313" key="7">
    <source>
        <dbReference type="Proteomes" id="UP000829291"/>
    </source>
</evidence>
<evidence type="ECO:0000259" key="6">
    <source>
        <dbReference type="PROSITE" id="PS51194"/>
    </source>
</evidence>
<dbReference type="GO" id="GO:0003677">
    <property type="term" value="F:DNA binding"/>
    <property type="evidence" value="ECO:0007669"/>
    <property type="project" value="UniProtKB-KW"/>
</dbReference>
<proteinExistence type="predicted"/>
<dbReference type="Pfam" id="PF00271">
    <property type="entry name" value="Helicase_C"/>
    <property type="match status" value="1"/>
</dbReference>
<dbReference type="GO" id="GO:0005737">
    <property type="term" value="C:cytoplasm"/>
    <property type="evidence" value="ECO:0007669"/>
    <property type="project" value="UniProtKB-ARBA"/>
</dbReference>
<keyword evidence="3" id="KW-0067">ATP-binding</keyword>
<feature type="region of interest" description="Disordered" evidence="4">
    <location>
        <begin position="180"/>
        <end position="251"/>
    </location>
</feature>
<dbReference type="GO" id="GO:0008094">
    <property type="term" value="F:ATP-dependent activity, acting on DNA"/>
    <property type="evidence" value="ECO:0007669"/>
    <property type="project" value="UniProtKB-ARBA"/>
</dbReference>
<dbReference type="InterPro" id="IPR049730">
    <property type="entry name" value="SNF2/RAD54-like_C"/>
</dbReference>
<dbReference type="InterPro" id="IPR000330">
    <property type="entry name" value="SNF2_N"/>
</dbReference>
<keyword evidence="1" id="KW-0547">Nucleotide-binding</keyword>
<dbReference type="CDD" id="cd18793">
    <property type="entry name" value="SF2_C_SNF"/>
    <property type="match status" value="1"/>
</dbReference>
<feature type="region of interest" description="Disordered" evidence="4">
    <location>
        <begin position="129"/>
        <end position="168"/>
    </location>
</feature>
<dbReference type="InterPro" id="IPR027417">
    <property type="entry name" value="P-loop_NTPase"/>
</dbReference>
<feature type="compositionally biased region" description="Basic and acidic residues" evidence="4">
    <location>
        <begin position="9"/>
        <end position="21"/>
    </location>
</feature>
<dbReference type="Proteomes" id="UP000829291">
    <property type="component" value="Chromosome 2"/>
</dbReference>
<protein>
    <submittedName>
        <fullName evidence="8">Transcription termination factor 2</fullName>
    </submittedName>
</protein>
<evidence type="ECO:0000256" key="1">
    <source>
        <dbReference type="ARBA" id="ARBA00022741"/>
    </source>
</evidence>
<dbReference type="PROSITE" id="PS51194">
    <property type="entry name" value="HELICASE_CTER"/>
    <property type="match status" value="1"/>
</dbReference>
<dbReference type="GO" id="GO:0006281">
    <property type="term" value="P:DNA repair"/>
    <property type="evidence" value="ECO:0007669"/>
    <property type="project" value="TreeGrafter"/>
</dbReference>
<dbReference type="OrthoDB" id="423559at2759"/>
<dbReference type="Gene3D" id="3.40.50.300">
    <property type="entry name" value="P-loop containing nucleotide triphosphate hydrolases"/>
    <property type="match status" value="1"/>
</dbReference>
<dbReference type="PANTHER" id="PTHR45626">
    <property type="entry name" value="TRANSCRIPTION TERMINATION FACTOR 2-RELATED"/>
    <property type="match status" value="1"/>
</dbReference>
<evidence type="ECO:0000313" key="8">
    <source>
        <dbReference type="RefSeq" id="XP_015517315.2"/>
    </source>
</evidence>
<feature type="region of interest" description="Disordered" evidence="4">
    <location>
        <begin position="1"/>
        <end position="113"/>
    </location>
</feature>
<keyword evidence="7" id="KW-1185">Reference proteome</keyword>
<feature type="compositionally biased region" description="Low complexity" evidence="4">
    <location>
        <begin position="151"/>
        <end position="161"/>
    </location>
</feature>
<dbReference type="GO" id="GO:0004386">
    <property type="term" value="F:helicase activity"/>
    <property type="evidence" value="ECO:0007669"/>
    <property type="project" value="UniProtKB-KW"/>
</dbReference>
<feature type="compositionally biased region" description="Low complexity" evidence="4">
    <location>
        <begin position="234"/>
        <end position="251"/>
    </location>
</feature>
<evidence type="ECO:0000256" key="3">
    <source>
        <dbReference type="ARBA" id="ARBA00022840"/>
    </source>
</evidence>
<dbReference type="GO" id="GO:0005524">
    <property type="term" value="F:ATP binding"/>
    <property type="evidence" value="ECO:0007669"/>
    <property type="project" value="UniProtKB-KW"/>
</dbReference>
<feature type="domain" description="Helicase ATP-binding" evidence="5">
    <location>
        <begin position="451"/>
        <end position="637"/>
    </location>
</feature>
<dbReference type="RefSeq" id="XP_015517315.2">
    <property type="nucleotide sequence ID" value="XM_015661829.2"/>
</dbReference>
<evidence type="ECO:0000256" key="2">
    <source>
        <dbReference type="ARBA" id="ARBA00022801"/>
    </source>
</evidence>
<dbReference type="InterPro" id="IPR001650">
    <property type="entry name" value="Helicase_C-like"/>
</dbReference>
<feature type="compositionally biased region" description="Polar residues" evidence="4">
    <location>
        <begin position="82"/>
        <end position="92"/>
    </location>
</feature>
<dbReference type="GeneID" id="107222452"/>
<dbReference type="AlphaFoldDB" id="A0A6J0BS64"/>
<evidence type="ECO:0000259" key="5">
    <source>
        <dbReference type="PROSITE" id="PS51192"/>
    </source>
</evidence>
<dbReference type="Gene3D" id="3.40.50.10810">
    <property type="entry name" value="Tandem AAA-ATPase domain"/>
    <property type="match status" value="1"/>
</dbReference>
<gene>
    <name evidence="8" type="primary">LOC107222452</name>
</gene>
<dbReference type="SMART" id="SM00487">
    <property type="entry name" value="DEXDc"/>
    <property type="match status" value="1"/>
</dbReference>
<dbReference type="SMART" id="SM00490">
    <property type="entry name" value="HELICc"/>
    <property type="match status" value="1"/>
</dbReference>
<sequence length="1028" mass="115224">MDDSFFQWREGDRPSSKEDLPFRSFEVPDSEDESNVTSRSNAQGYCVLESSGDDDTNDLQDSRSSLETRNKNRRNTNRLTNSSDCSITSSEGDPQISKDDVLDESSSDSDIPIWTKKRGARKIFDDTYEEIADSSETQDKQIRPISVTPDSSSPQESPSSENHCDHDDSVSVLEEDNYLLSSSKSDEKKNSKSAFNGNGVLPRSLESNESTVSHSEQEEIVSGKAWPEEDDKNSINISDDSDTTGTSNDSDVQHVDLVSDASVSSSCALNSNPENVATVLSLIKSEVGVGNIDPLVAQKRAILTFNIEKVQNQLAKSKMVLHTLNIDLLPDKGEKLRRSIDTDETKLQKLSEELESLPKIGTPNPSKPAQGYISSLQSLVKNPSGPMEIKPLGQKALATQEKEQALTVERLADLHGSLNARPSEDEQAQDPKGLKISLMPHQRHALAWLLWREKQKPPGGILADDMGLGKTLTMISLIMSSLKDVNSDNDEDDDDTWLQRKKTIQPYGGTLVVCPASLLSQWETEIKTRVKRGILSVELYHGTNREIVPRRLARNDVVITTYNLISRDYKVNADSILYKINWKRVILDEAHIVRNHKSQQSEAVCHLSGRYRWALTGTPIQNKELDLYALLKFLKCSPFDDLRVWKRWVDNKNAAGQERLATVMKTLMLRRTKVELQAKGGLGSLPDKNLDEIRIKLDPEEQLVYEKVLVFSRTLFAQFLHQRAEKNHMYEMHSGKFDNPSFLKTPKDTQFTKVQNELLARHADVKAHEILVLLLRLRQVCCHPALIHAMLDQEDLTVNDIVDEKPESIDVMSRLGGLKLEDDENIDPNEIGVDRRVVQNLLTTNNPVFNPSRQSSKLRAVLHTIQEILDKGDKMIVVSQWTSMLEVVRSHLKTLNGATYDILSGKIPVKNRQRIVESFNTIDSAPQILLLSLTAGGVGLNLVGGNHLLLLDIHWNPQLEAQAQDRIYRVGQTKSVYIYKFMCLDTVEQRIKALQDRKLEIANGVLTGAGTAAASKLSMDDLKSLFSL</sequence>
<dbReference type="InterPro" id="IPR038718">
    <property type="entry name" value="SNF2-like_sf"/>
</dbReference>
<dbReference type="InParanoid" id="A0A6J0BS64"/>
<dbReference type="InterPro" id="IPR014001">
    <property type="entry name" value="Helicase_ATP-bd"/>
</dbReference>
<feature type="compositionally biased region" description="Polar residues" evidence="4">
    <location>
        <begin position="205"/>
        <end position="214"/>
    </location>
</feature>
<dbReference type="Pfam" id="PF00176">
    <property type="entry name" value="SNF2-rel_dom"/>
    <property type="match status" value="1"/>
</dbReference>
<accession>A0A6J0BS64</accession>
<dbReference type="GO" id="GO:0005634">
    <property type="term" value="C:nucleus"/>
    <property type="evidence" value="ECO:0007669"/>
    <property type="project" value="UniProtKB-SubCell"/>
</dbReference>
<organism evidence="8">
    <name type="scientific">Neodiprion lecontei</name>
    <name type="common">Redheaded pine sawfly</name>
    <dbReference type="NCBI Taxonomy" id="441921"/>
    <lineage>
        <taxon>Eukaryota</taxon>
        <taxon>Metazoa</taxon>
        <taxon>Ecdysozoa</taxon>
        <taxon>Arthropoda</taxon>
        <taxon>Hexapoda</taxon>
        <taxon>Insecta</taxon>
        <taxon>Pterygota</taxon>
        <taxon>Neoptera</taxon>
        <taxon>Endopterygota</taxon>
        <taxon>Hymenoptera</taxon>
        <taxon>Tenthredinoidea</taxon>
        <taxon>Diprionidae</taxon>
        <taxon>Diprioninae</taxon>
        <taxon>Neodiprion</taxon>
    </lineage>
</organism>
<dbReference type="GO" id="GO:0006353">
    <property type="term" value="P:DNA-templated transcription termination"/>
    <property type="evidence" value="ECO:0007669"/>
    <property type="project" value="UniProtKB-KW"/>
</dbReference>
<keyword evidence="2" id="KW-0378">Hydrolase</keyword>
<evidence type="ECO:0000256" key="4">
    <source>
        <dbReference type="SAM" id="MobiDB-lite"/>
    </source>
</evidence>
<name>A0A6J0BS64_NEOLC</name>
<dbReference type="KEGG" id="nlo:107222452"/>
<dbReference type="GO" id="GO:0016787">
    <property type="term" value="F:hydrolase activity"/>
    <property type="evidence" value="ECO:0007669"/>
    <property type="project" value="UniProtKB-KW"/>
</dbReference>
<reference evidence="8" key="1">
    <citation type="submission" date="2025-08" db="UniProtKB">
        <authorList>
            <consortium name="RefSeq"/>
        </authorList>
    </citation>
    <scope>IDENTIFICATION</scope>
    <source>
        <tissue evidence="8">Thorax and Abdomen</tissue>
    </source>
</reference>
<dbReference type="FunCoup" id="A0A6J0BS64">
    <property type="interactions" value="1648"/>
</dbReference>
<feature type="compositionally biased region" description="Basic and acidic residues" evidence="4">
    <location>
        <begin position="60"/>
        <end position="70"/>
    </location>
</feature>
<feature type="domain" description="Helicase C-terminal" evidence="6">
    <location>
        <begin position="857"/>
        <end position="1023"/>
    </location>
</feature>